<dbReference type="InterPro" id="IPR019791">
    <property type="entry name" value="Haem_peroxidase_animal"/>
</dbReference>
<evidence type="ECO:0000313" key="13">
    <source>
        <dbReference type="Ensembl" id="ENSANIP00000003182.1"/>
    </source>
</evidence>
<dbReference type="Ensembl" id="ENSANIT00000003285.1">
    <property type="protein sequence ID" value="ENSANIP00000003182.1"/>
    <property type="gene ID" value="ENSANIG00000002169.1"/>
</dbReference>
<feature type="active site" description="For cyclooxygenase activity" evidence="11">
    <location>
        <position position="306"/>
    </location>
</feature>
<dbReference type="GO" id="GO:0020037">
    <property type="term" value="F:heme binding"/>
    <property type="evidence" value="ECO:0007669"/>
    <property type="project" value="InterPro"/>
</dbReference>
<proteinExistence type="predicted"/>
<evidence type="ECO:0000256" key="12">
    <source>
        <dbReference type="PIRSR" id="PIRSR619791-2"/>
    </source>
</evidence>
<organism evidence="13 14">
    <name type="scientific">Accipiter nisus</name>
    <name type="common">Eurasian sparrowhawk</name>
    <dbReference type="NCBI Taxonomy" id="211598"/>
    <lineage>
        <taxon>Eukaryota</taxon>
        <taxon>Metazoa</taxon>
        <taxon>Chordata</taxon>
        <taxon>Craniata</taxon>
        <taxon>Vertebrata</taxon>
        <taxon>Euteleostomi</taxon>
        <taxon>Archelosauria</taxon>
        <taxon>Archosauria</taxon>
        <taxon>Dinosauria</taxon>
        <taxon>Saurischia</taxon>
        <taxon>Theropoda</taxon>
        <taxon>Coelurosauria</taxon>
        <taxon>Aves</taxon>
        <taxon>Neognathae</taxon>
        <taxon>Neoaves</taxon>
        <taxon>Telluraves</taxon>
        <taxon>Accipitrimorphae</taxon>
        <taxon>Accipitriformes</taxon>
        <taxon>Accipitridae</taxon>
        <taxon>Accipitrinae</taxon>
        <taxon>Accipiter</taxon>
    </lineage>
</organism>
<reference evidence="13" key="2">
    <citation type="submission" date="2025-09" db="UniProtKB">
        <authorList>
            <consortium name="Ensembl"/>
        </authorList>
    </citation>
    <scope>IDENTIFICATION</scope>
</reference>
<keyword evidence="6" id="KW-0560">Oxidoreductase</keyword>
<dbReference type="CDD" id="cd09816">
    <property type="entry name" value="prostaglandin_endoperoxide_synthase"/>
    <property type="match status" value="1"/>
</dbReference>
<keyword evidence="4" id="KW-0732">Signal</keyword>
<dbReference type="Proteomes" id="UP000694541">
    <property type="component" value="Unplaced"/>
</dbReference>
<evidence type="ECO:0000256" key="10">
    <source>
        <dbReference type="ARBA" id="ARBA00023180"/>
    </source>
</evidence>
<evidence type="ECO:0000313" key="14">
    <source>
        <dbReference type="Proteomes" id="UP000694541"/>
    </source>
</evidence>
<name>A0A8B9RQL1_9AVES</name>
<dbReference type="InterPro" id="IPR037120">
    <property type="entry name" value="Haem_peroxidase_sf_animal"/>
</dbReference>
<keyword evidence="7 12" id="KW-0408">Iron</keyword>
<dbReference type="InterPro" id="IPR050783">
    <property type="entry name" value="Oxylipin_biosynth_metab"/>
</dbReference>
<evidence type="ECO:0000256" key="8">
    <source>
        <dbReference type="ARBA" id="ARBA00023136"/>
    </source>
</evidence>
<keyword evidence="2" id="KW-0245">EGF-like domain</keyword>
<dbReference type="AlphaFoldDB" id="A0A8B9RQL1"/>
<dbReference type="GO" id="GO:0004601">
    <property type="term" value="F:peroxidase activity"/>
    <property type="evidence" value="ECO:0007669"/>
    <property type="project" value="InterPro"/>
</dbReference>
<keyword evidence="9" id="KW-1015">Disulfide bond</keyword>
<dbReference type="PRINTS" id="PR00457">
    <property type="entry name" value="ANPEROXIDASE"/>
</dbReference>
<dbReference type="GO" id="GO:0005737">
    <property type="term" value="C:cytoplasm"/>
    <property type="evidence" value="ECO:0007669"/>
    <property type="project" value="TreeGrafter"/>
</dbReference>
<dbReference type="GO" id="GO:0046872">
    <property type="term" value="F:metal ion binding"/>
    <property type="evidence" value="ECO:0007669"/>
    <property type="project" value="UniProtKB-KW"/>
</dbReference>
<evidence type="ECO:0000256" key="1">
    <source>
        <dbReference type="ARBA" id="ARBA00004308"/>
    </source>
</evidence>
<evidence type="ECO:0000256" key="9">
    <source>
        <dbReference type="ARBA" id="ARBA00023157"/>
    </source>
</evidence>
<feature type="binding site" description="axial binding residue" evidence="12">
    <location>
        <position position="309"/>
    </location>
    <ligand>
        <name>heme b</name>
        <dbReference type="ChEBI" id="CHEBI:60344"/>
    </ligand>
    <ligandPart>
        <name>Fe</name>
        <dbReference type="ChEBI" id="CHEBI:18248"/>
    </ligandPart>
</feature>
<dbReference type="Gene3D" id="1.10.640.10">
    <property type="entry name" value="Haem peroxidase domain superfamily, animal type"/>
    <property type="match status" value="2"/>
</dbReference>
<evidence type="ECO:0000256" key="4">
    <source>
        <dbReference type="ARBA" id="ARBA00022729"/>
    </source>
</evidence>
<dbReference type="SUPFAM" id="SSF48113">
    <property type="entry name" value="Heme-dependent peroxidases"/>
    <property type="match status" value="1"/>
</dbReference>
<evidence type="ECO:0000256" key="5">
    <source>
        <dbReference type="ARBA" id="ARBA00022964"/>
    </source>
</evidence>
<reference evidence="13" key="1">
    <citation type="submission" date="2025-08" db="UniProtKB">
        <authorList>
            <consortium name="Ensembl"/>
        </authorList>
    </citation>
    <scope>IDENTIFICATION</scope>
</reference>
<feature type="active site" description="Proton acceptor" evidence="11">
    <location>
        <position position="95"/>
    </location>
</feature>
<accession>A0A8B9RQL1</accession>
<protein>
    <submittedName>
        <fullName evidence="13">Prostaglandin-endoperoxide synthase 1</fullName>
    </submittedName>
</protein>
<dbReference type="Pfam" id="PF03098">
    <property type="entry name" value="An_peroxidase"/>
    <property type="match status" value="1"/>
</dbReference>
<feature type="binding site" evidence="12">
    <location>
        <position position="8"/>
    </location>
    <ligand>
        <name>substrate</name>
    </ligand>
</feature>
<sequence length="521" mass="58805">MRLVLTVRANLIPSPPTFNSDYGYISWEAYSNVSYYTRVLPPVPDNCPTPMGTKGKQQLPDPQLLAERFLLRQKFEADPQGTNLMFAFFAQHFTHQFFKTSGKMGRGFTKALGHGVRGAGAGGMRGERRGTGARMVFRSSLDAVLFWQVDLGHLYGDNLQRQHQLRLFRDGKLKFQVVDGEVYPPTVTDAPVHMVYPSTIPKEKQLAMGQEVFGLLPGLCMYATLWLREHNRVCDILKREHPTWSDEQLFQTARLILIGETIKIVIEDYVQHLSGYFLSLKFDPELLFGTQFQYRNRIAVEFNQLYHWHGLMPDSFIIQGEEYNYEQFLYNTSMLLDYGVEALVESFSKQIAGRIGGGQTINANVLNVAVGVIKESRQLRLQPFNEYRKRFGMKPYKSFQELTGEEEKAAELEELYGDIDALEFYPGLLLEKPQPNGIFGESMVEIGAPFSLKGLLGNPICSPEYWKPSTFGGATGFDIVKTASLEKLVCLNVKKCPYVAFHVPDAAEHGSPRSGGSSAEL</sequence>
<dbReference type="GO" id="GO:0019371">
    <property type="term" value="P:cyclooxygenase pathway"/>
    <property type="evidence" value="ECO:0007669"/>
    <property type="project" value="TreeGrafter"/>
</dbReference>
<keyword evidence="12" id="KW-0349">Heme</keyword>
<dbReference type="PANTHER" id="PTHR11903:SF6">
    <property type="entry name" value="PROSTAGLANDIN G_H SYNTHASE 1"/>
    <property type="match status" value="1"/>
</dbReference>
<keyword evidence="8" id="KW-0472">Membrane</keyword>
<keyword evidence="3 12" id="KW-0479">Metal-binding</keyword>
<evidence type="ECO:0000256" key="3">
    <source>
        <dbReference type="ARBA" id="ARBA00022723"/>
    </source>
</evidence>
<dbReference type="GO" id="GO:0043005">
    <property type="term" value="C:neuron projection"/>
    <property type="evidence" value="ECO:0007669"/>
    <property type="project" value="TreeGrafter"/>
</dbReference>
<dbReference type="GO" id="GO:0012505">
    <property type="term" value="C:endomembrane system"/>
    <property type="evidence" value="ECO:0007669"/>
    <property type="project" value="UniProtKB-SubCell"/>
</dbReference>
<keyword evidence="14" id="KW-1185">Reference proteome</keyword>
<evidence type="ECO:0000256" key="2">
    <source>
        <dbReference type="ARBA" id="ARBA00022536"/>
    </source>
</evidence>
<dbReference type="GO" id="GO:0004666">
    <property type="term" value="F:prostaglandin-endoperoxide synthase activity"/>
    <property type="evidence" value="ECO:0007669"/>
    <property type="project" value="TreeGrafter"/>
</dbReference>
<dbReference type="UniPathway" id="UPA00662"/>
<dbReference type="GO" id="GO:0006979">
    <property type="term" value="P:response to oxidative stress"/>
    <property type="evidence" value="ECO:0007669"/>
    <property type="project" value="InterPro"/>
</dbReference>
<keyword evidence="10" id="KW-0325">Glycoprotein</keyword>
<dbReference type="PANTHER" id="PTHR11903">
    <property type="entry name" value="PROSTAGLANDIN G/H SYNTHASE"/>
    <property type="match status" value="1"/>
</dbReference>
<dbReference type="PROSITE" id="PS50292">
    <property type="entry name" value="PEROXIDASE_3"/>
    <property type="match status" value="1"/>
</dbReference>
<evidence type="ECO:0000256" key="7">
    <source>
        <dbReference type="ARBA" id="ARBA00023004"/>
    </source>
</evidence>
<keyword evidence="5" id="KW-0223">Dioxygenase</keyword>
<comment type="subcellular location">
    <subcellularLocation>
        <location evidence="1">Endomembrane system</location>
    </subcellularLocation>
</comment>
<dbReference type="GO" id="GO:0016702">
    <property type="term" value="F:oxidoreductase activity, acting on single donors with incorporation of molecular oxygen, incorporation of two atoms of oxygen"/>
    <property type="evidence" value="ECO:0007669"/>
    <property type="project" value="TreeGrafter"/>
</dbReference>
<evidence type="ECO:0000256" key="11">
    <source>
        <dbReference type="PIRSR" id="PIRSR619791-1"/>
    </source>
</evidence>
<evidence type="ECO:0000256" key="6">
    <source>
        <dbReference type="ARBA" id="ARBA00023002"/>
    </source>
</evidence>
<dbReference type="InterPro" id="IPR010255">
    <property type="entry name" value="Haem_peroxidase_sf"/>
</dbReference>